<reference evidence="3" key="2">
    <citation type="submission" date="2007-04" db="EMBL/GenBank/DDBJ databases">
        <title>Draft genome sequence of Bacteroides ovatus (ATCC 8483).</title>
        <authorList>
            <person name="Sudarsanam P."/>
            <person name="Ley R."/>
            <person name="Guruge J."/>
            <person name="Turnbaugh P.J."/>
            <person name="Mahowald M."/>
            <person name="Liep D."/>
            <person name="Gordon J."/>
        </authorList>
    </citation>
    <scope>NUCLEOTIDE SEQUENCE [LARGE SCALE GENOMIC DNA]</scope>
    <source>
        <strain evidence="3">ATCC 8483 / DSM 1896 / JCM 5824 / BCRC 10623 / CCUG 4943 / NCTC 11153</strain>
    </source>
</reference>
<comment type="caution">
    <text evidence="2">The sequence shown here is derived from an EMBL/GenBank/DDBJ whole genome shotgun (WGS) entry which is preliminary data.</text>
</comment>
<dbReference type="EMBL" id="AAXF02000052">
    <property type="protein sequence ID" value="EDO10585.1"/>
    <property type="molecule type" value="Genomic_DNA"/>
</dbReference>
<evidence type="ECO:0000313" key="2">
    <source>
        <dbReference type="EMBL" id="EDO10585.1"/>
    </source>
</evidence>
<proteinExistence type="predicted"/>
<dbReference type="AlphaFoldDB" id="A0AAN3A6B9"/>
<keyword evidence="1" id="KW-0812">Transmembrane</keyword>
<evidence type="ECO:0000313" key="3">
    <source>
        <dbReference type="Proteomes" id="UP000005475"/>
    </source>
</evidence>
<feature type="transmembrane region" description="Helical" evidence="1">
    <location>
        <begin position="25"/>
        <end position="41"/>
    </location>
</feature>
<dbReference type="Proteomes" id="UP000005475">
    <property type="component" value="Unassembled WGS sequence"/>
</dbReference>
<keyword evidence="1" id="KW-0472">Membrane</keyword>
<sequence length="42" mass="4977">MIDVEKIVTGYARDSDGIVVVYRHYFYWIASLFLIPPTAYHR</sequence>
<keyword evidence="1" id="KW-1133">Transmembrane helix</keyword>
<name>A0AAN3A6B9_BACO1</name>
<evidence type="ECO:0000256" key="1">
    <source>
        <dbReference type="SAM" id="Phobius"/>
    </source>
</evidence>
<accession>A0AAN3A6B9</accession>
<organism evidence="2 3">
    <name type="scientific">Bacteroides ovatus (strain ATCC 8483 / DSM 1896 / JCM 5824 / BCRC 10623 / CCUG 4943 / NCTC 11153)</name>
    <dbReference type="NCBI Taxonomy" id="411476"/>
    <lineage>
        <taxon>Bacteria</taxon>
        <taxon>Pseudomonadati</taxon>
        <taxon>Bacteroidota</taxon>
        <taxon>Bacteroidia</taxon>
        <taxon>Bacteroidales</taxon>
        <taxon>Bacteroidaceae</taxon>
        <taxon>Bacteroides</taxon>
    </lineage>
</organism>
<gene>
    <name evidence="2" type="ORF">BACOVA_04033</name>
</gene>
<reference evidence="2 3" key="1">
    <citation type="submission" date="2007-03" db="EMBL/GenBank/DDBJ databases">
        <authorList>
            <person name="Fulton L."/>
            <person name="Clifton S."/>
            <person name="Fulton B."/>
            <person name="Xu J."/>
            <person name="Minx P."/>
            <person name="Pepin K.H."/>
            <person name="Johnson M."/>
            <person name="Thiruvilangam P."/>
            <person name="Bhonagiri V."/>
            <person name="Nash W.E."/>
            <person name="Mardis E.R."/>
            <person name="Wilson R.K."/>
        </authorList>
    </citation>
    <scope>NUCLEOTIDE SEQUENCE [LARGE SCALE GENOMIC DNA]</scope>
    <source>
        <strain evidence="3">ATCC 8483 / DSM 1896 / JCM 5824 / BCRC 10623 / CCUG 4943 / NCTC 11153</strain>
    </source>
</reference>
<protein>
    <submittedName>
        <fullName evidence="2">Uncharacterized protein</fullName>
    </submittedName>
</protein>